<dbReference type="PANTHER" id="PTHR42756:SF1">
    <property type="entry name" value="TRANSCRIPTIONAL REPRESSOR OF EMRAB OPERON"/>
    <property type="match status" value="1"/>
</dbReference>
<dbReference type="InterPro" id="IPR036390">
    <property type="entry name" value="WH_DNA-bd_sf"/>
</dbReference>
<dbReference type="PROSITE" id="PS50995">
    <property type="entry name" value="HTH_MARR_2"/>
    <property type="match status" value="1"/>
</dbReference>
<dbReference type="SMART" id="SM00347">
    <property type="entry name" value="HTH_MARR"/>
    <property type="match status" value="1"/>
</dbReference>
<protein>
    <recommendedName>
        <fullName evidence="4">HTH marR-type domain-containing protein</fullName>
    </recommendedName>
</protein>
<name>A0A2A4G8Z5_9FLAO</name>
<dbReference type="InterPro" id="IPR000835">
    <property type="entry name" value="HTH_MarR-typ"/>
</dbReference>
<keyword evidence="2" id="KW-0238">DNA-binding</keyword>
<dbReference type="OrthoDB" id="763883at2"/>
<proteinExistence type="predicted"/>
<evidence type="ECO:0000313" key="5">
    <source>
        <dbReference type="EMBL" id="PCE64242.1"/>
    </source>
</evidence>
<evidence type="ECO:0000256" key="1">
    <source>
        <dbReference type="ARBA" id="ARBA00023015"/>
    </source>
</evidence>
<dbReference type="Proteomes" id="UP000219559">
    <property type="component" value="Unassembled WGS sequence"/>
</dbReference>
<evidence type="ECO:0000256" key="2">
    <source>
        <dbReference type="ARBA" id="ARBA00023125"/>
    </source>
</evidence>
<keyword evidence="6" id="KW-1185">Reference proteome</keyword>
<dbReference type="AlphaFoldDB" id="A0A2A4G8Z5"/>
<dbReference type="InterPro" id="IPR036388">
    <property type="entry name" value="WH-like_DNA-bd_sf"/>
</dbReference>
<organism evidence="5 6">
    <name type="scientific">Sediminicola luteus</name>
    <dbReference type="NCBI Taxonomy" id="319238"/>
    <lineage>
        <taxon>Bacteria</taxon>
        <taxon>Pseudomonadati</taxon>
        <taxon>Bacteroidota</taxon>
        <taxon>Flavobacteriia</taxon>
        <taxon>Flavobacteriales</taxon>
        <taxon>Flavobacteriaceae</taxon>
        <taxon>Sediminicola</taxon>
    </lineage>
</organism>
<dbReference type="RefSeq" id="WP_097440366.1">
    <property type="nucleotide sequence ID" value="NZ_KZ300476.1"/>
</dbReference>
<dbReference type="PRINTS" id="PR00598">
    <property type="entry name" value="HTHMARR"/>
</dbReference>
<dbReference type="GO" id="GO:0003677">
    <property type="term" value="F:DNA binding"/>
    <property type="evidence" value="ECO:0007669"/>
    <property type="project" value="UniProtKB-KW"/>
</dbReference>
<dbReference type="Gene3D" id="1.10.10.10">
    <property type="entry name" value="Winged helix-like DNA-binding domain superfamily/Winged helix DNA-binding domain"/>
    <property type="match status" value="1"/>
</dbReference>
<sequence length="143" mass="16218">MELERGAYPLAYFSFLGVSERLSRNIKMALKPFGITHAQLNVLHLLYEAAPQTLCARELKSKMVVQQPDLTRMMDRLVDKGLVDRAENAENRRMLSIGLTAKGVNTFEAAYKEAKNSVGHFFSDFLSKEEAVQLTRILDKLKL</sequence>
<keyword evidence="3" id="KW-0804">Transcription</keyword>
<accession>A0A2A4G8Z5</accession>
<gene>
    <name evidence="5" type="ORF">B7P33_08035</name>
</gene>
<keyword evidence="1" id="KW-0805">Transcription regulation</keyword>
<dbReference type="GO" id="GO:0003700">
    <property type="term" value="F:DNA-binding transcription factor activity"/>
    <property type="evidence" value="ECO:0007669"/>
    <property type="project" value="InterPro"/>
</dbReference>
<dbReference type="PANTHER" id="PTHR42756">
    <property type="entry name" value="TRANSCRIPTIONAL REGULATOR, MARR"/>
    <property type="match status" value="1"/>
</dbReference>
<feature type="domain" description="HTH marR-type" evidence="4">
    <location>
        <begin position="1"/>
        <end position="143"/>
    </location>
</feature>
<evidence type="ECO:0000256" key="3">
    <source>
        <dbReference type="ARBA" id="ARBA00023163"/>
    </source>
</evidence>
<dbReference type="SUPFAM" id="SSF46785">
    <property type="entry name" value="Winged helix' DNA-binding domain"/>
    <property type="match status" value="1"/>
</dbReference>
<reference evidence="5 6" key="1">
    <citation type="submission" date="2017-04" db="EMBL/GenBank/DDBJ databases">
        <title>A new member of the family Flavobacteriaceae isolated from ascidians.</title>
        <authorList>
            <person name="Chen L."/>
        </authorList>
    </citation>
    <scope>NUCLEOTIDE SEQUENCE [LARGE SCALE GENOMIC DNA]</scope>
    <source>
        <strain evidence="5 6">HQA918</strain>
    </source>
</reference>
<evidence type="ECO:0000259" key="4">
    <source>
        <dbReference type="PROSITE" id="PS50995"/>
    </source>
</evidence>
<evidence type="ECO:0000313" key="6">
    <source>
        <dbReference type="Proteomes" id="UP000219559"/>
    </source>
</evidence>
<dbReference type="EMBL" id="NBWU01000003">
    <property type="protein sequence ID" value="PCE64242.1"/>
    <property type="molecule type" value="Genomic_DNA"/>
</dbReference>
<comment type="caution">
    <text evidence="5">The sequence shown here is derived from an EMBL/GenBank/DDBJ whole genome shotgun (WGS) entry which is preliminary data.</text>
</comment>
<dbReference type="Pfam" id="PF01047">
    <property type="entry name" value="MarR"/>
    <property type="match status" value="1"/>
</dbReference>